<evidence type="ECO:0000256" key="3">
    <source>
        <dbReference type="ARBA" id="ARBA00023224"/>
    </source>
</evidence>
<feature type="domain" description="HAMP" evidence="9">
    <location>
        <begin position="319"/>
        <end position="373"/>
    </location>
</feature>
<dbReference type="PROSITE" id="PS50192">
    <property type="entry name" value="T_SNARE"/>
    <property type="match status" value="1"/>
</dbReference>
<dbReference type="PANTHER" id="PTHR32089">
    <property type="entry name" value="METHYL-ACCEPTING CHEMOTAXIS PROTEIN MCPB"/>
    <property type="match status" value="1"/>
</dbReference>
<keyword evidence="3 5" id="KW-0807">Transducer</keyword>
<dbReference type="SUPFAM" id="SSF58104">
    <property type="entry name" value="Methyl-accepting chemotaxis protein (MCP) signaling domain"/>
    <property type="match status" value="1"/>
</dbReference>
<accession>A0A2S8GCZ3</accession>
<dbReference type="Proteomes" id="UP000237819">
    <property type="component" value="Unassembled WGS sequence"/>
</dbReference>
<evidence type="ECO:0000259" key="7">
    <source>
        <dbReference type="PROSITE" id="PS50111"/>
    </source>
</evidence>
<comment type="caution">
    <text evidence="11">The sequence shown here is derived from an EMBL/GenBank/DDBJ whole genome shotgun (WGS) entry which is preliminary data.</text>
</comment>
<dbReference type="Gene3D" id="1.10.287.950">
    <property type="entry name" value="Methyl-accepting chemotaxis protein"/>
    <property type="match status" value="1"/>
</dbReference>
<sequence length="664" mass="70827">MLRNMSIVRKLGLSFGFLVVLLCTISLASWYSLSSSSIGFDSYRGIARDMKLVGNLQTNMLLVRLSVKDFLSNAEQADAPKYAQSYEEMDRLLGQTKEAIQNPVRAEKVAAVDSDVKGYNQTFQDVVALKAARNQVIRESLDVHGPKMEKSLSQIMESAEKDQDAAAAYEAGMAIKHLLLARLYTHKFFITKTPASVDRVHRELDEMQKRLVTLDRELSDPTRRNLLATIGPAKAAYGQSVNEVVRSIQQQNLLVRDRLDAVGPLIASNVEAVSSSLGSEMDAIGPQVKANNQTAVLVIGVLSLVALVMGIGSALLISRAIAGPIKRTVLMLKDIAEGEGDLTKRLAVNSKDEVGELAKWFNLFIEKIHAIIVQVASGSEELASASIELSATASQLSSGAQDAKSRSTTVSANAEEMSINMNNMAAAGEQMTTNLKSISDAITEMSNSIEEIARSTENASAISIEAAHNAADSNTKIASLGEAAVEVGQIIEVIEDIAEQTNLLALNATIEAARAGEAGKGFAVVATEVKDLARQTASATEDIRGRIQRIQNSSEAAVVSMERINEVIEQLKSVNCTIASAVEEQGVTTREISRNVTESSDAASSVASGVSQSAAASGEITEVIGRMAEVSAETADCAGQTLVAGNNLSKLSVHLQELVGSFRT</sequence>
<dbReference type="InterPro" id="IPR000727">
    <property type="entry name" value="T_SNARE_dom"/>
</dbReference>
<evidence type="ECO:0000256" key="6">
    <source>
        <dbReference type="SAM" id="Phobius"/>
    </source>
</evidence>
<evidence type="ECO:0000256" key="2">
    <source>
        <dbReference type="ARBA" id="ARBA00022519"/>
    </source>
</evidence>
<dbReference type="PROSITE" id="PS51753">
    <property type="entry name" value="HBM"/>
    <property type="match status" value="1"/>
</dbReference>
<evidence type="ECO:0000256" key="4">
    <source>
        <dbReference type="ARBA" id="ARBA00029447"/>
    </source>
</evidence>
<dbReference type="SMART" id="SM00283">
    <property type="entry name" value="MA"/>
    <property type="match status" value="1"/>
</dbReference>
<gene>
    <name evidence="11" type="ORF">C5Y93_28790</name>
</gene>
<feature type="transmembrane region" description="Helical" evidence="6">
    <location>
        <begin position="295"/>
        <end position="317"/>
    </location>
</feature>
<evidence type="ECO:0000313" key="11">
    <source>
        <dbReference type="EMBL" id="PQO42336.1"/>
    </source>
</evidence>
<comment type="subcellular location">
    <subcellularLocation>
        <location evidence="1">Cell inner membrane</location>
        <topology evidence="1">Multi-pass membrane protein</topology>
    </subcellularLocation>
</comment>
<feature type="domain" description="HBM" evidence="10">
    <location>
        <begin position="45"/>
        <end position="285"/>
    </location>
</feature>
<dbReference type="PROSITE" id="PS50885">
    <property type="entry name" value="HAMP"/>
    <property type="match status" value="1"/>
</dbReference>
<dbReference type="CDD" id="cd06225">
    <property type="entry name" value="HAMP"/>
    <property type="match status" value="1"/>
</dbReference>
<dbReference type="Pfam" id="PF12729">
    <property type="entry name" value="4HB_MCP_1"/>
    <property type="match status" value="1"/>
</dbReference>
<dbReference type="EMBL" id="PUHZ01000025">
    <property type="protein sequence ID" value="PQO42336.1"/>
    <property type="molecule type" value="Genomic_DNA"/>
</dbReference>
<dbReference type="PROSITE" id="PS50111">
    <property type="entry name" value="CHEMOTAXIS_TRANSDUC_2"/>
    <property type="match status" value="1"/>
</dbReference>
<organism evidence="11 12">
    <name type="scientific">Blastopirellula marina</name>
    <dbReference type="NCBI Taxonomy" id="124"/>
    <lineage>
        <taxon>Bacteria</taxon>
        <taxon>Pseudomonadati</taxon>
        <taxon>Planctomycetota</taxon>
        <taxon>Planctomycetia</taxon>
        <taxon>Pirellulales</taxon>
        <taxon>Pirellulaceae</taxon>
        <taxon>Blastopirellula</taxon>
    </lineage>
</organism>
<dbReference type="SMART" id="SM01358">
    <property type="entry name" value="HBM"/>
    <property type="match status" value="1"/>
</dbReference>
<comment type="similarity">
    <text evidence="4">Belongs to the methyl-accepting chemotaxis (MCP) protein family.</text>
</comment>
<dbReference type="Pfam" id="PF00015">
    <property type="entry name" value="MCPsignal"/>
    <property type="match status" value="1"/>
</dbReference>
<dbReference type="SMART" id="SM00304">
    <property type="entry name" value="HAMP"/>
    <property type="match status" value="1"/>
</dbReference>
<dbReference type="InterPro" id="IPR024478">
    <property type="entry name" value="HlyB_4HB_MCP"/>
</dbReference>
<proteinExistence type="inferred from homology"/>
<dbReference type="GO" id="GO:0007165">
    <property type="term" value="P:signal transduction"/>
    <property type="evidence" value="ECO:0007669"/>
    <property type="project" value="UniProtKB-KW"/>
</dbReference>
<dbReference type="InterPro" id="IPR003660">
    <property type="entry name" value="HAMP_dom"/>
</dbReference>
<evidence type="ECO:0000259" key="10">
    <source>
        <dbReference type="PROSITE" id="PS51753"/>
    </source>
</evidence>
<feature type="domain" description="Methyl-accepting transducer" evidence="7">
    <location>
        <begin position="392"/>
        <end position="628"/>
    </location>
</feature>
<dbReference type="Pfam" id="PF00672">
    <property type="entry name" value="HAMP"/>
    <property type="match status" value="1"/>
</dbReference>
<keyword evidence="6" id="KW-0472">Membrane</keyword>
<dbReference type="InterPro" id="IPR004089">
    <property type="entry name" value="MCPsignal_dom"/>
</dbReference>
<reference evidence="11 12" key="1">
    <citation type="submission" date="2018-02" db="EMBL/GenBank/DDBJ databases">
        <title>Comparative genomes isolates from brazilian mangrove.</title>
        <authorList>
            <person name="Araujo J.E."/>
            <person name="Taketani R.G."/>
            <person name="Silva M.C.P."/>
            <person name="Loureco M.V."/>
            <person name="Andreote F.D."/>
        </authorList>
    </citation>
    <scope>NUCLEOTIDE SEQUENCE [LARGE SCALE GENOMIC DNA]</scope>
    <source>
        <strain evidence="11 12">Nap-Phe MGV</strain>
    </source>
</reference>
<evidence type="ECO:0000313" key="12">
    <source>
        <dbReference type="Proteomes" id="UP000237819"/>
    </source>
</evidence>
<keyword evidence="2" id="KW-0997">Cell inner membrane</keyword>
<evidence type="ECO:0000256" key="1">
    <source>
        <dbReference type="ARBA" id="ARBA00004429"/>
    </source>
</evidence>
<evidence type="ECO:0008006" key="13">
    <source>
        <dbReference type="Google" id="ProtNLM"/>
    </source>
</evidence>
<evidence type="ECO:0000259" key="9">
    <source>
        <dbReference type="PROSITE" id="PS50885"/>
    </source>
</evidence>
<evidence type="ECO:0000259" key="8">
    <source>
        <dbReference type="PROSITE" id="PS50192"/>
    </source>
</evidence>
<protein>
    <recommendedName>
        <fullName evidence="13">Methyl-accepting chemotaxis protein</fullName>
    </recommendedName>
</protein>
<keyword evidence="6" id="KW-0812">Transmembrane</keyword>
<dbReference type="GO" id="GO:0005886">
    <property type="term" value="C:plasma membrane"/>
    <property type="evidence" value="ECO:0007669"/>
    <property type="project" value="UniProtKB-SubCell"/>
</dbReference>
<evidence type="ECO:0000256" key="5">
    <source>
        <dbReference type="PROSITE-ProRule" id="PRU00284"/>
    </source>
</evidence>
<name>A0A2S8GCZ3_9BACT</name>
<keyword evidence="2" id="KW-1003">Cell membrane</keyword>
<feature type="domain" description="T-SNARE coiled-coil homology" evidence="8">
    <location>
        <begin position="560"/>
        <end position="613"/>
    </location>
</feature>
<dbReference type="InterPro" id="IPR032255">
    <property type="entry name" value="HBM"/>
</dbReference>
<dbReference type="PANTHER" id="PTHR32089:SF112">
    <property type="entry name" value="LYSOZYME-LIKE PROTEIN-RELATED"/>
    <property type="match status" value="1"/>
</dbReference>
<keyword evidence="6" id="KW-1133">Transmembrane helix</keyword>
<dbReference type="AlphaFoldDB" id="A0A2S8GCZ3"/>